<dbReference type="GO" id="GO:0043161">
    <property type="term" value="P:proteasome-mediated ubiquitin-dependent protein catabolic process"/>
    <property type="evidence" value="ECO:0007669"/>
    <property type="project" value="TreeGrafter"/>
</dbReference>
<dbReference type="InParanoid" id="A0A0H2S5W9"/>
<keyword evidence="7" id="KW-1185">Reference proteome</keyword>
<evidence type="ECO:0000256" key="2">
    <source>
        <dbReference type="ARBA" id="ARBA00022737"/>
    </source>
</evidence>
<keyword evidence="5" id="KW-1133">Transmembrane helix</keyword>
<sequence>MDEDDYQTTPSKHLDRETLEGKRRHTAPSYLEHETASQQTMQGFAGGGDSHLERELAKRFASPDERLGAAASAELNSTFKGLARDLGRLANISGDLGSSIGIVKSSTELRDRVIRIRLLLRTNASDLFPKTVKRPTAASSYFSKTSKSPAAQHNGSGLYQKLDLEELPGQFKLLVNDIKFFISCLRDFPDFTDESLYDALSDFEDEAIYVSYLLSRHKGRFGDIAIKKYTQDLLTGRLGEPMEDVVASLVNFIDTGIQAIRSTQDQDATTSLTLTSLATFFSAVSATTLQYSFPNATTVLQVTVNTFWFCSLVFSIASVVNGLLAYMWKNAKYRSPEKYTPSWVLVWMNKIPLIALIISAAAFSIGLCAFAYSSHQNIVTSVLTTIFTVISSAGLVVVMLWFSFENWAYGNYDGTRWPLDVIPRSFRENAIVSLFFRTPPSSEIRQSTSKEANKEDLIEEEQFNFDFGCSESDSKSRHIFGTQEHVPDHAVAIDIEKASDAVRRLAPKELFYGLVALKVLLSRNRRIVKHRMQRVGRSLLMLSGMKPTRTLHSHETLVRHMQFSPNGRSLATCSWDGKVYIYEVKDLSSPPLTLDFSKEQDLLSHLAWSPKGNRLICKMLRGLSIWTHGGEAKTINRERSIESVTWFPTQSSAEHHQPDAFLSVEGSVVRKMNIYGEIEDEYVFEDITIHDAAVTPDSSRMICVATRTPHSESSICTSPPEVGNICAPIPVDRNEEMILLYNFDKKKTESCVPVVGESRNVKLAKNGALALVSYENQTPPQIWKISMTKNHSDGEDSDKVGHLLLEQTLLPKKVVDFAGPSHFGGEQDDLVICAGKDGTMYVWDSKTGFLLHEFDMGRFRAGRRMVDELTSLTWNHVSDTFMFCTGHVSGTVNVWTSKQNPITDTGPVRRGRKK</sequence>
<dbReference type="GO" id="GO:0034657">
    <property type="term" value="C:GID complex"/>
    <property type="evidence" value="ECO:0007669"/>
    <property type="project" value="TreeGrafter"/>
</dbReference>
<feature type="transmembrane region" description="Helical" evidence="5">
    <location>
        <begin position="351"/>
        <end position="372"/>
    </location>
</feature>
<reference evidence="6 7" key="1">
    <citation type="submission" date="2015-04" db="EMBL/GenBank/DDBJ databases">
        <title>Complete genome sequence of Schizopora paradoxa KUC8140, a cosmopolitan wood degrader in East Asia.</title>
        <authorList>
            <consortium name="DOE Joint Genome Institute"/>
            <person name="Min B."/>
            <person name="Park H."/>
            <person name="Jang Y."/>
            <person name="Kim J.-J."/>
            <person name="Kim K.H."/>
            <person name="Pangilinan J."/>
            <person name="Lipzen A."/>
            <person name="Riley R."/>
            <person name="Grigoriev I.V."/>
            <person name="Spatafora J.W."/>
            <person name="Choi I.-G."/>
        </authorList>
    </citation>
    <scope>NUCLEOTIDE SEQUENCE [LARGE SCALE GENOMIC DNA]</scope>
    <source>
        <strain evidence="6 7">KUC8140</strain>
    </source>
</reference>
<accession>A0A0H2S5W9</accession>
<evidence type="ECO:0000256" key="4">
    <source>
        <dbReference type="SAM" id="MobiDB-lite"/>
    </source>
</evidence>
<feature type="transmembrane region" description="Helical" evidence="5">
    <location>
        <begin position="306"/>
        <end position="328"/>
    </location>
</feature>
<dbReference type="OrthoDB" id="972532at2759"/>
<keyword evidence="1 3" id="KW-0853">WD repeat</keyword>
<dbReference type="SUPFAM" id="SSF50978">
    <property type="entry name" value="WD40 repeat-like"/>
    <property type="match status" value="1"/>
</dbReference>
<evidence type="ECO:0000256" key="5">
    <source>
        <dbReference type="SAM" id="Phobius"/>
    </source>
</evidence>
<dbReference type="InterPro" id="IPR036322">
    <property type="entry name" value="WD40_repeat_dom_sf"/>
</dbReference>
<dbReference type="AlphaFoldDB" id="A0A0H2S5W9"/>
<dbReference type="PANTHER" id="PTHR22838:SF0">
    <property type="entry name" value="WD REPEAT-CONTAINING PROTEIN 26"/>
    <property type="match status" value="1"/>
</dbReference>
<evidence type="ECO:0000313" key="6">
    <source>
        <dbReference type="EMBL" id="KLO19364.1"/>
    </source>
</evidence>
<protein>
    <submittedName>
        <fullName evidence="6">WD40 repeat-like protein</fullName>
    </submittedName>
</protein>
<dbReference type="Proteomes" id="UP000053477">
    <property type="component" value="Unassembled WGS sequence"/>
</dbReference>
<dbReference type="InterPro" id="IPR051350">
    <property type="entry name" value="WD_repeat-ST_regulator"/>
</dbReference>
<feature type="repeat" description="WD" evidence="3">
    <location>
        <begin position="551"/>
        <end position="585"/>
    </location>
</feature>
<dbReference type="SMART" id="SM00320">
    <property type="entry name" value="WD40"/>
    <property type="match status" value="3"/>
</dbReference>
<feature type="transmembrane region" description="Helical" evidence="5">
    <location>
        <begin position="378"/>
        <end position="402"/>
    </location>
</feature>
<evidence type="ECO:0000256" key="1">
    <source>
        <dbReference type="ARBA" id="ARBA00022574"/>
    </source>
</evidence>
<evidence type="ECO:0000313" key="7">
    <source>
        <dbReference type="Proteomes" id="UP000053477"/>
    </source>
</evidence>
<dbReference type="InterPro" id="IPR015943">
    <property type="entry name" value="WD40/YVTN_repeat-like_dom_sf"/>
</dbReference>
<keyword evidence="5" id="KW-0812">Transmembrane</keyword>
<feature type="compositionally biased region" description="Basic and acidic residues" evidence="4">
    <location>
        <begin position="12"/>
        <end position="21"/>
    </location>
</feature>
<dbReference type="STRING" id="27342.A0A0H2S5W9"/>
<proteinExistence type="predicted"/>
<keyword evidence="5" id="KW-0472">Membrane</keyword>
<dbReference type="PROSITE" id="PS50294">
    <property type="entry name" value="WD_REPEATS_REGION"/>
    <property type="match status" value="1"/>
</dbReference>
<dbReference type="PROSITE" id="PS50082">
    <property type="entry name" value="WD_REPEATS_2"/>
    <property type="match status" value="1"/>
</dbReference>
<dbReference type="PANTHER" id="PTHR22838">
    <property type="entry name" value="WD REPEAT PROTEIN 26-RELATED"/>
    <property type="match status" value="1"/>
</dbReference>
<evidence type="ECO:0000256" key="3">
    <source>
        <dbReference type="PROSITE-ProRule" id="PRU00221"/>
    </source>
</evidence>
<dbReference type="InterPro" id="IPR001680">
    <property type="entry name" value="WD40_rpt"/>
</dbReference>
<dbReference type="EMBL" id="KQ085887">
    <property type="protein sequence ID" value="KLO19364.1"/>
    <property type="molecule type" value="Genomic_DNA"/>
</dbReference>
<organism evidence="6 7">
    <name type="scientific">Schizopora paradoxa</name>
    <dbReference type="NCBI Taxonomy" id="27342"/>
    <lineage>
        <taxon>Eukaryota</taxon>
        <taxon>Fungi</taxon>
        <taxon>Dikarya</taxon>
        <taxon>Basidiomycota</taxon>
        <taxon>Agaricomycotina</taxon>
        <taxon>Agaricomycetes</taxon>
        <taxon>Hymenochaetales</taxon>
        <taxon>Schizoporaceae</taxon>
        <taxon>Schizopora</taxon>
    </lineage>
</organism>
<dbReference type="Gene3D" id="2.130.10.10">
    <property type="entry name" value="YVTN repeat-like/Quinoprotein amine dehydrogenase"/>
    <property type="match status" value="2"/>
</dbReference>
<name>A0A0H2S5W9_9AGAM</name>
<feature type="region of interest" description="Disordered" evidence="4">
    <location>
        <begin position="1"/>
        <end position="49"/>
    </location>
</feature>
<gene>
    <name evidence="6" type="ORF">SCHPADRAFT_992878</name>
</gene>
<keyword evidence="2" id="KW-0677">Repeat</keyword>
<dbReference type="Pfam" id="PF00400">
    <property type="entry name" value="WD40"/>
    <property type="match status" value="1"/>
</dbReference>